<evidence type="ECO:0000256" key="6">
    <source>
        <dbReference type="ARBA" id="ARBA00023159"/>
    </source>
</evidence>
<evidence type="ECO:0000313" key="12">
    <source>
        <dbReference type="Proteomes" id="UP000232587"/>
    </source>
</evidence>
<dbReference type="Proteomes" id="UP000232587">
    <property type="component" value="Unassembled WGS sequence"/>
</dbReference>
<feature type="domain" description="Sigma-54 factor interaction" evidence="9">
    <location>
        <begin position="150"/>
        <end position="379"/>
    </location>
</feature>
<dbReference type="PANTHER" id="PTHR32071:SF113">
    <property type="entry name" value="ALGINATE BIOSYNTHESIS TRANSCRIPTIONAL REGULATORY PROTEIN ALGB"/>
    <property type="match status" value="1"/>
</dbReference>
<dbReference type="PROSITE" id="PS50110">
    <property type="entry name" value="RESPONSE_REGULATORY"/>
    <property type="match status" value="1"/>
</dbReference>
<evidence type="ECO:0000256" key="1">
    <source>
        <dbReference type="ARBA" id="ARBA00022741"/>
    </source>
</evidence>
<dbReference type="RefSeq" id="WP_100865635.1">
    <property type="nucleotide sequence ID" value="NZ_PHUF01000002.1"/>
</dbReference>
<dbReference type="InterPro" id="IPR025943">
    <property type="entry name" value="Sigma_54_int_dom_ATP-bd_2"/>
</dbReference>
<dbReference type="GO" id="GO:0043565">
    <property type="term" value="F:sequence-specific DNA binding"/>
    <property type="evidence" value="ECO:0007669"/>
    <property type="project" value="InterPro"/>
</dbReference>
<reference evidence="11 12" key="1">
    <citation type="submission" date="2017-11" db="EMBL/GenBank/DDBJ databases">
        <title>Genomic Encyclopedia of Type Strains, Phase III (KMG-III): the genomes of soil and plant-associated and newly described type strains.</title>
        <authorList>
            <person name="Whitman W."/>
        </authorList>
    </citation>
    <scope>NUCLEOTIDE SEQUENCE [LARGE SCALE GENOMIC DNA]</scope>
    <source>
        <strain evidence="11 12">CGMCC 1.12274</strain>
    </source>
</reference>
<dbReference type="InterPro" id="IPR002078">
    <property type="entry name" value="Sigma_54_int"/>
</dbReference>
<dbReference type="Pfam" id="PF00158">
    <property type="entry name" value="Sigma54_activat"/>
    <property type="match status" value="1"/>
</dbReference>
<dbReference type="InterPro" id="IPR002197">
    <property type="entry name" value="HTH_Fis"/>
</dbReference>
<organism evidence="11 12">
    <name type="scientific">Novosphingobium kunmingense</name>
    <dbReference type="NCBI Taxonomy" id="1211806"/>
    <lineage>
        <taxon>Bacteria</taxon>
        <taxon>Pseudomonadati</taxon>
        <taxon>Pseudomonadota</taxon>
        <taxon>Alphaproteobacteria</taxon>
        <taxon>Sphingomonadales</taxon>
        <taxon>Sphingomonadaceae</taxon>
        <taxon>Novosphingobium</taxon>
    </lineage>
</organism>
<evidence type="ECO:0000256" key="3">
    <source>
        <dbReference type="ARBA" id="ARBA00023012"/>
    </source>
</evidence>
<dbReference type="FunFam" id="3.40.50.300:FF:000006">
    <property type="entry name" value="DNA-binding transcriptional regulator NtrC"/>
    <property type="match status" value="1"/>
</dbReference>
<dbReference type="InterPro" id="IPR011006">
    <property type="entry name" value="CheY-like_superfamily"/>
</dbReference>
<dbReference type="InterPro" id="IPR003593">
    <property type="entry name" value="AAA+_ATPase"/>
</dbReference>
<keyword evidence="8" id="KW-0597">Phosphoprotein</keyword>
<keyword evidence="4" id="KW-0805">Transcription regulation</keyword>
<dbReference type="Pfam" id="PF00072">
    <property type="entry name" value="Response_reg"/>
    <property type="match status" value="1"/>
</dbReference>
<feature type="modified residue" description="4-aspartylphosphate" evidence="8">
    <location>
        <position position="54"/>
    </location>
</feature>
<dbReference type="Gene3D" id="1.10.8.60">
    <property type="match status" value="1"/>
</dbReference>
<dbReference type="PANTHER" id="PTHR32071">
    <property type="entry name" value="TRANSCRIPTIONAL REGULATORY PROTEIN"/>
    <property type="match status" value="1"/>
</dbReference>
<evidence type="ECO:0000256" key="4">
    <source>
        <dbReference type="ARBA" id="ARBA00023015"/>
    </source>
</evidence>
<evidence type="ECO:0000256" key="5">
    <source>
        <dbReference type="ARBA" id="ARBA00023125"/>
    </source>
</evidence>
<protein>
    <submittedName>
        <fullName evidence="11">Two-component system NtrC family response regulator</fullName>
    </submittedName>
</protein>
<evidence type="ECO:0000259" key="10">
    <source>
        <dbReference type="PROSITE" id="PS50110"/>
    </source>
</evidence>
<dbReference type="SMART" id="SM00382">
    <property type="entry name" value="AAA"/>
    <property type="match status" value="1"/>
</dbReference>
<proteinExistence type="predicted"/>
<dbReference type="OrthoDB" id="5506131at2"/>
<keyword evidence="6" id="KW-0010">Activator</keyword>
<dbReference type="Pfam" id="PF25601">
    <property type="entry name" value="AAA_lid_14"/>
    <property type="match status" value="1"/>
</dbReference>
<keyword evidence="5" id="KW-0238">DNA-binding</keyword>
<sequence length="454" mass="49518">MSQTKPKLLIVEDDPGLQAQLKWAYPDFDVIIAGDRAAAITALRAEEPAVVTLDLGLPPDPDGTSEGFAVLDEIIALKPDTKVIVASGHGARESALQAIAKGAYDFYQKPVDIEALGLIVRRALQLHHIEGENRRLAVRSDDDNRVLGRMITGAPEMVKVARTIERVANTNVSVMLLGASGTGKELLARGLHEASDRADGAFVAINCAAIPENLLESELFGHEKGAFTGAVKTTEGKIEQAHGGTLFLDEVGDIPLPLQVKLLRFLQERVIERIGSRKSIAVDTRIVCATHQDLEAMIGDGRFREDLFYRLAEIVVKIPSLAERPGDAGLLAKAFLARFAREMNPQVKGFSADALAAIDAWHWPGNVRELENRVKRAVIMSDARLVHAHDLDLAADEADDSHLLNIKVAREAADRRVIRHALARSEGNISSTAKMLGISRPTLYDLLKQYDMQV</sequence>
<keyword evidence="2" id="KW-0067">ATP-binding</keyword>
<dbReference type="InterPro" id="IPR025944">
    <property type="entry name" value="Sigma_54_int_dom_CS"/>
</dbReference>
<keyword evidence="12" id="KW-1185">Reference proteome</keyword>
<dbReference type="InterPro" id="IPR027417">
    <property type="entry name" value="P-loop_NTPase"/>
</dbReference>
<evidence type="ECO:0000256" key="2">
    <source>
        <dbReference type="ARBA" id="ARBA00022840"/>
    </source>
</evidence>
<dbReference type="InterPro" id="IPR014264">
    <property type="entry name" value="PEP-CTERM_resp_reg"/>
</dbReference>
<evidence type="ECO:0000313" key="11">
    <source>
        <dbReference type="EMBL" id="PKB25167.1"/>
    </source>
</evidence>
<comment type="caution">
    <text evidence="11">The sequence shown here is derived from an EMBL/GenBank/DDBJ whole genome shotgun (WGS) entry which is preliminary data.</text>
</comment>
<evidence type="ECO:0000256" key="7">
    <source>
        <dbReference type="ARBA" id="ARBA00023163"/>
    </source>
</evidence>
<evidence type="ECO:0000259" key="9">
    <source>
        <dbReference type="PROSITE" id="PS50045"/>
    </source>
</evidence>
<dbReference type="Gene3D" id="3.40.50.300">
    <property type="entry name" value="P-loop containing nucleotide triphosphate hydrolases"/>
    <property type="match status" value="1"/>
</dbReference>
<keyword evidence="3" id="KW-0902">Two-component regulatory system</keyword>
<dbReference type="PROSITE" id="PS00676">
    <property type="entry name" value="SIGMA54_INTERACT_2"/>
    <property type="match status" value="1"/>
</dbReference>
<dbReference type="SUPFAM" id="SSF46689">
    <property type="entry name" value="Homeodomain-like"/>
    <property type="match status" value="1"/>
</dbReference>
<keyword evidence="1" id="KW-0547">Nucleotide-binding</keyword>
<dbReference type="GO" id="GO:0000160">
    <property type="term" value="P:phosphorelay signal transduction system"/>
    <property type="evidence" value="ECO:0007669"/>
    <property type="project" value="UniProtKB-KW"/>
</dbReference>
<dbReference type="PROSITE" id="PS00688">
    <property type="entry name" value="SIGMA54_INTERACT_3"/>
    <property type="match status" value="1"/>
</dbReference>
<dbReference type="Pfam" id="PF02954">
    <property type="entry name" value="HTH_8"/>
    <property type="match status" value="1"/>
</dbReference>
<dbReference type="InterPro" id="IPR009057">
    <property type="entry name" value="Homeodomain-like_sf"/>
</dbReference>
<dbReference type="PRINTS" id="PR01590">
    <property type="entry name" value="HTHFIS"/>
</dbReference>
<gene>
    <name evidence="11" type="ORF">B0I00_0358</name>
</gene>
<dbReference type="AlphaFoldDB" id="A0A2N0I1W1"/>
<dbReference type="GO" id="GO:0005524">
    <property type="term" value="F:ATP binding"/>
    <property type="evidence" value="ECO:0007669"/>
    <property type="project" value="UniProtKB-KW"/>
</dbReference>
<dbReference type="GO" id="GO:0006355">
    <property type="term" value="P:regulation of DNA-templated transcription"/>
    <property type="evidence" value="ECO:0007669"/>
    <property type="project" value="InterPro"/>
</dbReference>
<evidence type="ECO:0000256" key="8">
    <source>
        <dbReference type="PROSITE-ProRule" id="PRU00169"/>
    </source>
</evidence>
<accession>A0A2N0I1W1</accession>
<dbReference type="NCBIfam" id="TIGR02915">
    <property type="entry name" value="PEP_resp_reg"/>
    <property type="match status" value="1"/>
</dbReference>
<dbReference type="InterPro" id="IPR058031">
    <property type="entry name" value="AAA_lid_NorR"/>
</dbReference>
<name>A0A2N0I1W1_9SPHN</name>
<dbReference type="SMART" id="SM00448">
    <property type="entry name" value="REC"/>
    <property type="match status" value="1"/>
</dbReference>
<keyword evidence="7" id="KW-0804">Transcription</keyword>
<dbReference type="EMBL" id="PHUF01000002">
    <property type="protein sequence ID" value="PKB25167.1"/>
    <property type="molecule type" value="Genomic_DNA"/>
</dbReference>
<dbReference type="SUPFAM" id="SSF52540">
    <property type="entry name" value="P-loop containing nucleoside triphosphate hydrolases"/>
    <property type="match status" value="1"/>
</dbReference>
<dbReference type="SUPFAM" id="SSF52172">
    <property type="entry name" value="CheY-like"/>
    <property type="match status" value="1"/>
</dbReference>
<dbReference type="InterPro" id="IPR001789">
    <property type="entry name" value="Sig_transdc_resp-reg_receiver"/>
</dbReference>
<dbReference type="Gene3D" id="3.40.50.2300">
    <property type="match status" value="1"/>
</dbReference>
<feature type="domain" description="Response regulatory" evidence="10">
    <location>
        <begin position="7"/>
        <end position="124"/>
    </location>
</feature>
<dbReference type="CDD" id="cd00009">
    <property type="entry name" value="AAA"/>
    <property type="match status" value="1"/>
</dbReference>
<dbReference type="Gene3D" id="1.10.10.60">
    <property type="entry name" value="Homeodomain-like"/>
    <property type="match status" value="1"/>
</dbReference>
<dbReference type="PROSITE" id="PS50045">
    <property type="entry name" value="SIGMA54_INTERACT_4"/>
    <property type="match status" value="1"/>
</dbReference>